<gene>
    <name evidence="6" type="ORF">O3V59_14460</name>
</gene>
<comment type="caution">
    <text evidence="6">The sequence shown here is derived from an EMBL/GenBank/DDBJ whole genome shotgun (WGS) entry which is preliminary data.</text>
</comment>
<dbReference type="CDD" id="cd03215">
    <property type="entry name" value="ABC_Carb_Monos_II"/>
    <property type="match status" value="1"/>
</dbReference>
<protein>
    <submittedName>
        <fullName evidence="6">Sugar ABC transporter ATP-binding protein</fullName>
    </submittedName>
</protein>
<dbReference type="SUPFAM" id="SSF52540">
    <property type="entry name" value="P-loop containing nucleoside triphosphate hydrolases"/>
    <property type="match status" value="2"/>
</dbReference>
<accession>A0A9X3Z4G1</accession>
<proteinExistence type="predicted"/>
<feature type="domain" description="ABC transporter" evidence="5">
    <location>
        <begin position="6"/>
        <end position="244"/>
    </location>
</feature>
<keyword evidence="7" id="KW-1185">Reference proteome</keyword>
<evidence type="ECO:0000259" key="5">
    <source>
        <dbReference type="PROSITE" id="PS50893"/>
    </source>
</evidence>
<evidence type="ECO:0000256" key="2">
    <source>
        <dbReference type="ARBA" id="ARBA00022737"/>
    </source>
</evidence>
<dbReference type="InterPro" id="IPR003439">
    <property type="entry name" value="ABC_transporter-like_ATP-bd"/>
</dbReference>
<dbReference type="Proteomes" id="UP001151071">
    <property type="component" value="Unassembled WGS sequence"/>
</dbReference>
<organism evidence="6 7">
    <name type="scientific">Brevibacillus thermoruber</name>
    <dbReference type="NCBI Taxonomy" id="33942"/>
    <lineage>
        <taxon>Bacteria</taxon>
        <taxon>Bacillati</taxon>
        <taxon>Bacillota</taxon>
        <taxon>Bacilli</taxon>
        <taxon>Bacillales</taxon>
        <taxon>Paenibacillaceae</taxon>
        <taxon>Brevibacillus</taxon>
    </lineage>
</organism>
<dbReference type="PANTHER" id="PTHR43790">
    <property type="entry name" value="CARBOHYDRATE TRANSPORT ATP-BINDING PROTEIN MG119-RELATED"/>
    <property type="match status" value="1"/>
</dbReference>
<evidence type="ECO:0000313" key="7">
    <source>
        <dbReference type="Proteomes" id="UP001151071"/>
    </source>
</evidence>
<keyword evidence="2" id="KW-0677">Repeat</keyword>
<dbReference type="InterPro" id="IPR050107">
    <property type="entry name" value="ABC_carbohydrate_import_ATPase"/>
</dbReference>
<dbReference type="EMBL" id="JAPYYP010000018">
    <property type="protein sequence ID" value="MDA5109565.1"/>
    <property type="molecule type" value="Genomic_DNA"/>
</dbReference>
<evidence type="ECO:0000256" key="1">
    <source>
        <dbReference type="ARBA" id="ARBA00022448"/>
    </source>
</evidence>
<dbReference type="PANTHER" id="PTHR43790:SF9">
    <property type="entry name" value="GALACTOFURANOSE TRANSPORTER ATP-BINDING PROTEIN YTFR"/>
    <property type="match status" value="1"/>
</dbReference>
<dbReference type="SMART" id="SM00382">
    <property type="entry name" value="AAA"/>
    <property type="match status" value="2"/>
</dbReference>
<keyword evidence="3" id="KW-0547">Nucleotide-binding</keyword>
<evidence type="ECO:0000313" key="6">
    <source>
        <dbReference type="EMBL" id="MDA5109565.1"/>
    </source>
</evidence>
<reference evidence="6" key="1">
    <citation type="submission" date="2022-12" db="EMBL/GenBank/DDBJ databases">
        <title>Draft genome sequence of the thermophilic strain Brevibacillus thermoruber HT42, isolated from Los Humeros, Puebla, Mexico, with biotechnological potential.</title>
        <authorList>
            <person name="Lara Sanchez J."/>
            <person name="Solis Palacios R."/>
            <person name="Bustos Baena A.S."/>
            <person name="Ruz Baez A.E."/>
            <person name="Espinosa Luna G."/>
            <person name="Oliart Ros R.M."/>
        </authorList>
    </citation>
    <scope>NUCLEOTIDE SEQUENCE</scope>
    <source>
        <strain evidence="6">HT42</strain>
    </source>
</reference>
<dbReference type="InterPro" id="IPR017871">
    <property type="entry name" value="ABC_transporter-like_CS"/>
</dbReference>
<feature type="domain" description="ABC transporter" evidence="5">
    <location>
        <begin position="254"/>
        <end position="498"/>
    </location>
</feature>
<evidence type="ECO:0000256" key="3">
    <source>
        <dbReference type="ARBA" id="ARBA00022741"/>
    </source>
</evidence>
<dbReference type="AlphaFoldDB" id="A0A9X3Z4G1"/>
<name>A0A9X3Z4G1_9BACL</name>
<dbReference type="InterPro" id="IPR027417">
    <property type="entry name" value="P-loop_NTPase"/>
</dbReference>
<dbReference type="PROSITE" id="PS00211">
    <property type="entry name" value="ABC_TRANSPORTER_1"/>
    <property type="match status" value="1"/>
</dbReference>
<keyword evidence="4 6" id="KW-0067">ATP-binding</keyword>
<dbReference type="Pfam" id="PF00005">
    <property type="entry name" value="ABC_tran"/>
    <property type="match status" value="2"/>
</dbReference>
<keyword evidence="1" id="KW-0813">Transport</keyword>
<sequence length="511" mass="55368">MTASVLEMKGIVKQYGGVYALRGVDFTVRGGEVHAILGANGAGKSTLVKILSGAEQATAGSILIDGRELAVAEPRDAKRAGIHLVQQEVDTGLIPSLSVAENILLDQSVSAGGWWHSPKRTVERAQQILNRCGFSLPLKAKAEELTLAEKQLVLLARAVAQDVRFVIFDEPTAPLSLTEAAALFELIASLKAAGLGIVYISHRLPEVFAIADRITVLRDGSRVWEKRTDQTSPEEAVSAMLGRREANRADDRTGRAGEVLLEVRELRIGHKVKRFDVQVRQGEIVAVVGLVGAGKTEVSRALFGADRLDGGEIRLRGRTLRLRHPGEAIQNGIALIPEERRLQGILVEEPVKHNLTLAHLRAFARGGFLSDRAEREAAQSLVERLGIKTAGLDQRTGSLSGGNQQKVAIGKWLLTTASVFLFDEPTKGVDIGAKQEIFRLIRELADEGRGILYFSSEIDEALALADRLIVLENGRTAAEWSRSEWTEGRITAETVMFYMSGGNHHGSSAAG</sequence>
<dbReference type="RefSeq" id="WP_271140409.1">
    <property type="nucleotide sequence ID" value="NZ_JAPYYP010000018.1"/>
</dbReference>
<dbReference type="PROSITE" id="PS50893">
    <property type="entry name" value="ABC_TRANSPORTER_2"/>
    <property type="match status" value="2"/>
</dbReference>
<evidence type="ECO:0000256" key="4">
    <source>
        <dbReference type="ARBA" id="ARBA00022840"/>
    </source>
</evidence>
<dbReference type="Gene3D" id="3.40.50.300">
    <property type="entry name" value="P-loop containing nucleotide triphosphate hydrolases"/>
    <property type="match status" value="2"/>
</dbReference>
<dbReference type="InterPro" id="IPR003593">
    <property type="entry name" value="AAA+_ATPase"/>
</dbReference>
<dbReference type="GO" id="GO:0016887">
    <property type="term" value="F:ATP hydrolysis activity"/>
    <property type="evidence" value="ECO:0007669"/>
    <property type="project" value="InterPro"/>
</dbReference>
<dbReference type="GO" id="GO:0005524">
    <property type="term" value="F:ATP binding"/>
    <property type="evidence" value="ECO:0007669"/>
    <property type="project" value="UniProtKB-KW"/>
</dbReference>
<dbReference type="CDD" id="cd03216">
    <property type="entry name" value="ABC_Carb_Monos_I"/>
    <property type="match status" value="1"/>
</dbReference>